<evidence type="ECO:0000313" key="1">
    <source>
        <dbReference type="EMBL" id="PJC02210.1"/>
    </source>
</evidence>
<accession>A0A2M8DS62</accession>
<proteinExistence type="predicted"/>
<dbReference type="Proteomes" id="UP000230136">
    <property type="component" value="Unassembled WGS sequence"/>
</dbReference>
<comment type="caution">
    <text evidence="1">The sequence shown here is derived from an EMBL/GenBank/DDBJ whole genome shotgun (WGS) entry which is preliminary data.</text>
</comment>
<dbReference type="AlphaFoldDB" id="A0A2M8DS62"/>
<protein>
    <submittedName>
        <fullName evidence="1">Uncharacterized protein</fullName>
    </submittedName>
</protein>
<gene>
    <name evidence="1" type="ORF">CO073_00655</name>
</gene>
<name>A0A2M8DS62_9BACT</name>
<sequence length="102" mass="11933">MNFEQPPVKQEQNEKEPTKTDKILAMLDELPFAKGGRAGDMTNWNKSLEVLSQKDFGSLDEFVSAVRIELDSKQWIDENRPKKIMEYVEEMADLIKVWQEKE</sequence>
<organism evidence="1 2">
    <name type="scientific">Candidatus Komeilibacteria bacterium CG_4_9_14_0_8_um_filter_36_9</name>
    <dbReference type="NCBI Taxonomy" id="1974473"/>
    <lineage>
        <taxon>Bacteria</taxon>
        <taxon>Candidatus Komeiliibacteriota</taxon>
    </lineage>
</organism>
<evidence type="ECO:0000313" key="2">
    <source>
        <dbReference type="Proteomes" id="UP000230136"/>
    </source>
</evidence>
<dbReference type="EMBL" id="PFSY01000030">
    <property type="protein sequence ID" value="PJC02210.1"/>
    <property type="molecule type" value="Genomic_DNA"/>
</dbReference>
<reference evidence="2" key="1">
    <citation type="submission" date="2017-09" db="EMBL/GenBank/DDBJ databases">
        <title>Depth-based differentiation of microbial function through sediment-hosted aquifers and enrichment of novel symbionts in the deep terrestrial subsurface.</title>
        <authorList>
            <person name="Probst A.J."/>
            <person name="Ladd B."/>
            <person name="Jarett J.K."/>
            <person name="Geller-Mcgrath D.E."/>
            <person name="Sieber C.M.K."/>
            <person name="Emerson J.B."/>
            <person name="Anantharaman K."/>
            <person name="Thomas B.C."/>
            <person name="Malmstrom R."/>
            <person name="Stieglmeier M."/>
            <person name="Klingl A."/>
            <person name="Woyke T."/>
            <person name="Ryan C.M."/>
            <person name="Banfield J.F."/>
        </authorList>
    </citation>
    <scope>NUCLEOTIDE SEQUENCE [LARGE SCALE GENOMIC DNA]</scope>
</reference>